<evidence type="ECO:0000313" key="3">
    <source>
        <dbReference type="Proteomes" id="UP000221165"/>
    </source>
</evidence>
<feature type="compositionally biased region" description="Low complexity" evidence="1">
    <location>
        <begin position="126"/>
        <end position="137"/>
    </location>
</feature>
<feature type="region of interest" description="Disordered" evidence="1">
    <location>
        <begin position="237"/>
        <end position="281"/>
    </location>
</feature>
<dbReference type="VEuPathDB" id="ToxoDB:CSUI_002033"/>
<name>A0A2C6LAB4_9APIC</name>
<reference evidence="2 3" key="1">
    <citation type="journal article" date="2017" name="Int. J. Parasitol.">
        <title>The genome of the protozoan parasite Cystoisospora suis and a reverse vaccinology approach to identify vaccine candidates.</title>
        <authorList>
            <person name="Palmieri N."/>
            <person name="Shrestha A."/>
            <person name="Ruttkowski B."/>
            <person name="Beck T."/>
            <person name="Vogl C."/>
            <person name="Tomley F."/>
            <person name="Blake D.P."/>
            <person name="Joachim A."/>
        </authorList>
    </citation>
    <scope>NUCLEOTIDE SEQUENCE [LARGE SCALE GENOMIC DNA]</scope>
    <source>
        <strain evidence="2 3">Wien I</strain>
    </source>
</reference>
<feature type="compositionally biased region" description="Polar residues" evidence="1">
    <location>
        <begin position="254"/>
        <end position="279"/>
    </location>
</feature>
<dbReference type="AlphaFoldDB" id="A0A2C6LAB4"/>
<organism evidence="2 3">
    <name type="scientific">Cystoisospora suis</name>
    <dbReference type="NCBI Taxonomy" id="483139"/>
    <lineage>
        <taxon>Eukaryota</taxon>
        <taxon>Sar</taxon>
        <taxon>Alveolata</taxon>
        <taxon>Apicomplexa</taxon>
        <taxon>Conoidasida</taxon>
        <taxon>Coccidia</taxon>
        <taxon>Eucoccidiorida</taxon>
        <taxon>Eimeriorina</taxon>
        <taxon>Sarcocystidae</taxon>
        <taxon>Cystoisospora</taxon>
    </lineage>
</organism>
<feature type="region of interest" description="Disordered" evidence="1">
    <location>
        <begin position="107"/>
        <end position="137"/>
    </location>
</feature>
<comment type="caution">
    <text evidence="2">The sequence shown here is derived from an EMBL/GenBank/DDBJ whole genome shotgun (WGS) entry which is preliminary data.</text>
</comment>
<evidence type="ECO:0000313" key="2">
    <source>
        <dbReference type="EMBL" id="PHJ24115.1"/>
    </source>
</evidence>
<keyword evidence="3" id="KW-1185">Reference proteome</keyword>
<proteinExistence type="predicted"/>
<dbReference type="Proteomes" id="UP000221165">
    <property type="component" value="Unassembled WGS sequence"/>
</dbReference>
<feature type="compositionally biased region" description="Low complexity" evidence="1">
    <location>
        <begin position="437"/>
        <end position="455"/>
    </location>
</feature>
<gene>
    <name evidence="2" type="ORF">CSUI_002033</name>
</gene>
<evidence type="ECO:0000256" key="1">
    <source>
        <dbReference type="SAM" id="MobiDB-lite"/>
    </source>
</evidence>
<feature type="compositionally biased region" description="Basic and acidic residues" evidence="1">
    <location>
        <begin position="240"/>
        <end position="253"/>
    </location>
</feature>
<protein>
    <submittedName>
        <fullName evidence="2">Uncharacterized protein</fullName>
    </submittedName>
</protein>
<dbReference type="EMBL" id="MIGC01000844">
    <property type="protein sequence ID" value="PHJ24115.1"/>
    <property type="molecule type" value="Genomic_DNA"/>
</dbReference>
<dbReference type="GeneID" id="94425446"/>
<sequence>MKNCCARRAGERCRDCGTSFIRMISPEMLQGPPGKDTMFDQEEEETGLTLSDDDVDSVVYGVLPLVDRGMQRWPDFQHGDTRDALCTAEGIEHSALLSSPLALSSLGGATDGRGTGSNTPGHKSFRSSFSSAETSPKSCRSLPSSLSPCSLSFLEVPHENGSWRTGEDDEVLEFPGDFGEDRRSIPIRHVKPPHCGKNTEHLPAAEVPRCLAPPHVLRAFARVWIKTDQRDNKQVQIDEEWSRREGEKNKDTCSTDGSSLQYGKNTPRTAGTRQNQVSGTIGKPDWLTQQALEGEPFNPLLNRNVEHLHSCSEGNHLKDTPGGGETEDDAGCTTIPDDEEEGIDVLPPIASDILKQPSYSPFSFFPSSLSSVSSFRHSSMEPITSRRSVSLATSASGEYGPVSKPTDSYLYEKTTSTAFPSPPGCLLSSTPSFVSYSSPLAVPSSSSCSPVTPTPLARVGKSFSREETFPQLGKAA</sequence>
<feature type="region of interest" description="Disordered" evidence="1">
    <location>
        <begin position="437"/>
        <end position="476"/>
    </location>
</feature>
<dbReference type="RefSeq" id="XP_067925789.1">
    <property type="nucleotide sequence ID" value="XM_068062235.1"/>
</dbReference>
<accession>A0A2C6LAB4</accession>